<protein>
    <submittedName>
        <fullName evidence="3">IS110 family transposase</fullName>
    </submittedName>
</protein>
<feature type="domain" description="Transposase IS110-like N-terminal" evidence="1">
    <location>
        <begin position="6"/>
        <end position="155"/>
    </location>
</feature>
<organism evidence="3 4">
    <name type="scientific">Companilactobacillus keshanensis</name>
    <dbReference type="NCBI Taxonomy" id="2486003"/>
    <lineage>
        <taxon>Bacteria</taxon>
        <taxon>Bacillati</taxon>
        <taxon>Bacillota</taxon>
        <taxon>Bacilli</taxon>
        <taxon>Lactobacillales</taxon>
        <taxon>Lactobacillaceae</taxon>
        <taxon>Companilactobacillus</taxon>
    </lineage>
</organism>
<dbReference type="PANTHER" id="PTHR33055">
    <property type="entry name" value="TRANSPOSASE FOR INSERTION SEQUENCE ELEMENT IS1111A"/>
    <property type="match status" value="1"/>
</dbReference>
<dbReference type="NCBIfam" id="NF033542">
    <property type="entry name" value="transpos_IS110"/>
    <property type="match status" value="1"/>
</dbReference>
<reference evidence="4" key="1">
    <citation type="journal article" date="2019" name="Int. J. Syst. Evol. Microbiol.">
        <title>The Global Catalogue of Microorganisms (GCM) 10K type strain sequencing project: providing services to taxonomists for standard genome sequencing and annotation.</title>
        <authorList>
            <consortium name="The Broad Institute Genomics Platform"/>
            <consortium name="The Broad Institute Genome Sequencing Center for Infectious Disease"/>
            <person name="Wu L."/>
            <person name="Ma J."/>
        </authorList>
    </citation>
    <scope>NUCLEOTIDE SEQUENCE [LARGE SCALE GENOMIC DNA]</scope>
    <source>
        <strain evidence="4">CCM 8936</strain>
    </source>
</reference>
<comment type="caution">
    <text evidence="3">The sequence shown here is derived from an EMBL/GenBank/DDBJ whole genome shotgun (WGS) entry which is preliminary data.</text>
</comment>
<keyword evidence="4" id="KW-1185">Reference proteome</keyword>
<gene>
    <name evidence="3" type="ORF">ACFQ42_03280</name>
</gene>
<name>A0ABW4BRG5_9LACO</name>
<dbReference type="RefSeq" id="WP_377769468.1">
    <property type="nucleotide sequence ID" value="NZ_JBHTOI010000012.1"/>
</dbReference>
<dbReference type="EMBL" id="JBHTOI010000012">
    <property type="protein sequence ID" value="MFD1417786.1"/>
    <property type="molecule type" value="Genomic_DNA"/>
</dbReference>
<dbReference type="InterPro" id="IPR003346">
    <property type="entry name" value="Transposase_20"/>
</dbReference>
<proteinExistence type="predicted"/>
<dbReference type="Pfam" id="PF02371">
    <property type="entry name" value="Transposase_20"/>
    <property type="match status" value="1"/>
</dbReference>
<feature type="domain" description="Transposase IS116/IS110/IS902 C-terminal" evidence="2">
    <location>
        <begin position="266"/>
        <end position="343"/>
    </location>
</feature>
<accession>A0ABW4BRG5</accession>
<dbReference type="Proteomes" id="UP001597251">
    <property type="component" value="Unassembled WGS sequence"/>
</dbReference>
<evidence type="ECO:0000259" key="2">
    <source>
        <dbReference type="Pfam" id="PF02371"/>
    </source>
</evidence>
<dbReference type="InterPro" id="IPR047650">
    <property type="entry name" value="Transpos_IS110"/>
</dbReference>
<dbReference type="InterPro" id="IPR002525">
    <property type="entry name" value="Transp_IS110-like_N"/>
</dbReference>
<sequence>MEFVFGIDVSKATSNVAILVNGQLVKQFKINNNAEGFKILGDQLGSFTEPLIIFEATGVYSRGLENYLLQTDYEYTRINPLRAKKDMDSFRHNKTDSLDAIGLAKAMSLHHYDPTKLSDPIYSKLHALERFYQEQNEDIVREKGRLHKTLSITFPEIENLLSLTEGDLYWNLVQRFPSANLVKKYDISSLSKIIMQSTSKNEGLVRSRRIASRFIDLANESFSMTNIDYEIREAKYHAHEVQRIDHIKTKLIDEMAELSQNLPEIKILTSIPGIGIKTAVCLTAEWGDIRRFYSSNAINAFIGIDLIHYESGNYTAGDHIRKRGDAYARKILYKAILNIISASRTKPTNISLIYDRKKRSSGSKGTKKIVISAIHHLIRTIYHLVLNNETYDTKMFSAEH</sequence>
<dbReference type="Pfam" id="PF01548">
    <property type="entry name" value="DEDD_Tnp_IS110"/>
    <property type="match status" value="1"/>
</dbReference>
<evidence type="ECO:0000259" key="1">
    <source>
        <dbReference type="Pfam" id="PF01548"/>
    </source>
</evidence>
<evidence type="ECO:0000313" key="3">
    <source>
        <dbReference type="EMBL" id="MFD1417786.1"/>
    </source>
</evidence>
<evidence type="ECO:0000313" key="4">
    <source>
        <dbReference type="Proteomes" id="UP001597251"/>
    </source>
</evidence>